<reference evidence="3 4" key="1">
    <citation type="submission" date="2023-04" db="EMBL/GenBank/DDBJ databases">
        <title>Complete genome sequence of Alisedimentitalea scapharcae.</title>
        <authorList>
            <person name="Rong J.-C."/>
            <person name="Yi M.-L."/>
            <person name="Zhao Q."/>
        </authorList>
    </citation>
    <scope>NUCLEOTIDE SEQUENCE [LARGE SCALE GENOMIC DNA]</scope>
    <source>
        <strain evidence="3 4">KCTC 42119</strain>
        <plasmid evidence="3 4">unnamed3</plasmid>
    </source>
</reference>
<feature type="domain" description="NIPSNAP" evidence="2">
    <location>
        <begin position="4"/>
        <end position="102"/>
    </location>
</feature>
<evidence type="ECO:0000259" key="2">
    <source>
        <dbReference type="Pfam" id="PF07978"/>
    </source>
</evidence>
<dbReference type="Gene3D" id="3.30.70.100">
    <property type="match status" value="1"/>
</dbReference>
<comment type="similarity">
    <text evidence="1">Belongs to the NipSnap family.</text>
</comment>
<dbReference type="InterPro" id="IPR011008">
    <property type="entry name" value="Dimeric_a/b-barrel"/>
</dbReference>
<geneLocation type="plasmid" evidence="3 4">
    <name>unnamed3</name>
</geneLocation>
<sequence length="109" mass="12712">MLFDLRTYRTRPGTLSKQLALYEELGFEAQKRHLGNPAFYGVVESGDVNAYVHLWQYENAADRETRRKALYDDADWLAYRQAGAEQGYQTEQHNTLLKPAKFWLPGTRK</sequence>
<organism evidence="3 4">
    <name type="scientific">Aliisedimentitalea scapharcae</name>
    <dbReference type="NCBI Taxonomy" id="1524259"/>
    <lineage>
        <taxon>Bacteria</taxon>
        <taxon>Pseudomonadati</taxon>
        <taxon>Pseudomonadota</taxon>
        <taxon>Alphaproteobacteria</taxon>
        <taxon>Rhodobacterales</taxon>
        <taxon>Roseobacteraceae</taxon>
        <taxon>Aliisedimentitalea</taxon>
    </lineage>
</organism>
<dbReference type="SUPFAM" id="SSF54909">
    <property type="entry name" value="Dimeric alpha+beta barrel"/>
    <property type="match status" value="1"/>
</dbReference>
<evidence type="ECO:0000313" key="4">
    <source>
        <dbReference type="Proteomes" id="UP001623232"/>
    </source>
</evidence>
<gene>
    <name evidence="3" type="ORF">QEZ52_23020</name>
</gene>
<accession>A0ABZ2Y1W3</accession>
<keyword evidence="4" id="KW-1185">Reference proteome</keyword>
<dbReference type="InterPro" id="IPR012577">
    <property type="entry name" value="NIPSNAP"/>
</dbReference>
<keyword evidence="3" id="KW-0614">Plasmid</keyword>
<dbReference type="EMBL" id="CP123587">
    <property type="protein sequence ID" value="WZK91502.1"/>
    <property type="molecule type" value="Genomic_DNA"/>
</dbReference>
<dbReference type="Proteomes" id="UP001623232">
    <property type="component" value="Plasmid unnamed3"/>
</dbReference>
<name>A0ABZ2Y1W3_9RHOB</name>
<proteinExistence type="inferred from homology"/>
<evidence type="ECO:0000256" key="1">
    <source>
        <dbReference type="ARBA" id="ARBA00005291"/>
    </source>
</evidence>
<dbReference type="Pfam" id="PF07978">
    <property type="entry name" value="NIPSNAP"/>
    <property type="match status" value="1"/>
</dbReference>
<dbReference type="RefSeq" id="WP_343211405.1">
    <property type="nucleotide sequence ID" value="NZ_CP123587.1"/>
</dbReference>
<protein>
    <submittedName>
        <fullName evidence="3">NIPSNAP family protein</fullName>
    </submittedName>
</protein>
<dbReference type="InterPro" id="IPR051557">
    <property type="entry name" value="NipSnap_domain"/>
</dbReference>
<evidence type="ECO:0000313" key="3">
    <source>
        <dbReference type="EMBL" id="WZK91502.1"/>
    </source>
</evidence>
<dbReference type="PANTHER" id="PTHR21017">
    <property type="entry name" value="NIPSNAP-RELATED"/>
    <property type="match status" value="1"/>
</dbReference>
<dbReference type="PANTHER" id="PTHR21017:SF17">
    <property type="entry name" value="PROTEIN NIPSNAP"/>
    <property type="match status" value="1"/>
</dbReference>